<name>K1XWF0_9BACT</name>
<feature type="region of interest" description="NMP" evidence="5">
    <location>
        <begin position="40"/>
        <end position="69"/>
    </location>
</feature>
<sequence>MATPITGKDKDLIFLGIQGCGKWTQAKILLKDLSNHRYFEMGQTLRALMLNENLIGNYITDIVNSGKMIDDFITHDLIHTALKIAQTNEKKLIIDGFPRLATQAKFFSKKMQEMNRDFVVIHLQLSKEQALERMMKRVAIEGRKDDTPESMEQRIDIFMHETLNVIKHFEEIGKVITIDANGTIEEIENKLRAALGL</sequence>
<evidence type="ECO:0000256" key="7">
    <source>
        <dbReference type="RuleBase" id="RU003331"/>
    </source>
</evidence>
<comment type="pathway">
    <text evidence="5">Purine metabolism; AMP biosynthesis via salvage pathway; AMP from ADP: step 1/1.</text>
</comment>
<feature type="binding site" evidence="5">
    <location>
        <begin position="96"/>
        <end position="99"/>
    </location>
    <ligand>
        <name>AMP</name>
        <dbReference type="ChEBI" id="CHEBI:456215"/>
    </ligand>
</feature>
<comment type="catalytic activity">
    <reaction evidence="5 7">
        <text>AMP + ATP = 2 ADP</text>
        <dbReference type="Rhea" id="RHEA:12973"/>
        <dbReference type="ChEBI" id="CHEBI:30616"/>
        <dbReference type="ChEBI" id="CHEBI:456215"/>
        <dbReference type="ChEBI" id="CHEBI:456216"/>
        <dbReference type="EC" id="2.7.4.3"/>
    </reaction>
</comment>
<keyword evidence="4 5" id="KW-0418">Kinase</keyword>
<dbReference type="UniPathway" id="UPA00588">
    <property type="reaction ID" value="UER00649"/>
</dbReference>
<keyword evidence="2 5" id="KW-0545">Nucleotide biosynthesis</keyword>
<dbReference type="GO" id="GO:0005524">
    <property type="term" value="F:ATP binding"/>
    <property type="evidence" value="ECO:0007669"/>
    <property type="project" value="UniProtKB-UniRule"/>
</dbReference>
<dbReference type="InterPro" id="IPR000850">
    <property type="entry name" value="Adenylat/UMP-CMP_kin"/>
</dbReference>
<keyword evidence="1 5" id="KW-0808">Transferase</keyword>
<feature type="binding site" evidence="5">
    <location>
        <position position="154"/>
    </location>
    <ligand>
        <name>AMP</name>
        <dbReference type="ChEBI" id="CHEBI:456215"/>
    </ligand>
</feature>
<comment type="function">
    <text evidence="5">Catalyzes the reversible transfer of the terminal phosphate group between ATP and AMP. Plays an important role in cellular energy homeostasis and in adenine nucleotide metabolism.</text>
</comment>
<dbReference type="PANTHER" id="PTHR23359">
    <property type="entry name" value="NUCLEOTIDE KINASE"/>
    <property type="match status" value="1"/>
</dbReference>
<dbReference type="AlphaFoldDB" id="K1XWF0"/>
<dbReference type="GO" id="GO:0044209">
    <property type="term" value="P:AMP salvage"/>
    <property type="evidence" value="ECO:0007669"/>
    <property type="project" value="UniProtKB-UniRule"/>
</dbReference>
<dbReference type="CDD" id="cd01428">
    <property type="entry name" value="ADK"/>
    <property type="match status" value="1"/>
</dbReference>
<dbReference type="GO" id="GO:0005737">
    <property type="term" value="C:cytoplasm"/>
    <property type="evidence" value="ECO:0007669"/>
    <property type="project" value="UniProtKB-SubCell"/>
</dbReference>
<organism evidence="8">
    <name type="scientific">uncultured bacterium</name>
    <name type="common">gcode 4</name>
    <dbReference type="NCBI Taxonomy" id="1234023"/>
    <lineage>
        <taxon>Bacteria</taxon>
        <taxon>environmental samples</taxon>
    </lineage>
</organism>
<comment type="subunit">
    <text evidence="5 7">Monomer.</text>
</comment>
<feature type="binding site" evidence="5">
    <location>
        <position position="103"/>
    </location>
    <ligand>
        <name>AMP</name>
        <dbReference type="ChEBI" id="CHEBI:456215"/>
    </ligand>
</feature>
<dbReference type="EMBL" id="AMFJ01036174">
    <property type="protein sequence ID" value="EKD24733.1"/>
    <property type="molecule type" value="Genomic_DNA"/>
</dbReference>
<comment type="subcellular location">
    <subcellularLocation>
        <location evidence="5 7">Cytoplasm</location>
    </subcellularLocation>
</comment>
<dbReference type="SUPFAM" id="SSF52540">
    <property type="entry name" value="P-loop containing nucleoside triphosphate hydrolases"/>
    <property type="match status" value="1"/>
</dbReference>
<evidence type="ECO:0000256" key="2">
    <source>
        <dbReference type="ARBA" id="ARBA00022727"/>
    </source>
</evidence>
<keyword evidence="5 7" id="KW-0067">ATP-binding</keyword>
<dbReference type="EC" id="2.7.4.3" evidence="5 7"/>
<evidence type="ECO:0000313" key="8">
    <source>
        <dbReference type="EMBL" id="EKD24733.1"/>
    </source>
</evidence>
<keyword evidence="5" id="KW-0963">Cytoplasm</keyword>
<comment type="similarity">
    <text evidence="5 6">Belongs to the adenylate kinase family.</text>
</comment>
<feature type="binding site" evidence="5">
    <location>
        <position position="143"/>
    </location>
    <ligand>
        <name>AMP</name>
        <dbReference type="ChEBI" id="CHEBI:456215"/>
    </ligand>
</feature>
<evidence type="ECO:0000256" key="3">
    <source>
        <dbReference type="ARBA" id="ARBA00022741"/>
    </source>
</evidence>
<evidence type="ECO:0000256" key="6">
    <source>
        <dbReference type="RuleBase" id="RU003330"/>
    </source>
</evidence>
<keyword evidence="3 5" id="KW-0547">Nucleotide-binding</keyword>
<dbReference type="HAMAP" id="MF_00235">
    <property type="entry name" value="Adenylate_kinase_Adk"/>
    <property type="match status" value="1"/>
</dbReference>
<evidence type="ECO:0000256" key="4">
    <source>
        <dbReference type="ARBA" id="ARBA00022777"/>
    </source>
</evidence>
<feature type="binding site" evidence="5">
    <location>
        <position position="137"/>
    </location>
    <ligand>
        <name>ATP</name>
        <dbReference type="ChEBI" id="CHEBI:30616"/>
    </ligand>
</feature>
<dbReference type="Gene3D" id="3.40.50.300">
    <property type="entry name" value="P-loop containing nucleotide triphosphate hydrolases"/>
    <property type="match status" value="1"/>
</dbReference>
<dbReference type="InterPro" id="IPR033690">
    <property type="entry name" value="Adenylat_kinase_CS"/>
</dbReference>
<dbReference type="InterPro" id="IPR027417">
    <property type="entry name" value="P-loop_NTPase"/>
</dbReference>
<reference evidence="8" key="1">
    <citation type="journal article" date="2012" name="Science">
        <title>Fermentation, hydrogen, and sulfur metabolism in multiple uncultivated bacterial phyla.</title>
        <authorList>
            <person name="Wrighton K.C."/>
            <person name="Thomas B.C."/>
            <person name="Sharon I."/>
            <person name="Miller C.S."/>
            <person name="Castelle C.J."/>
            <person name="VerBerkmoes N.C."/>
            <person name="Wilkins M.J."/>
            <person name="Hettich R.L."/>
            <person name="Lipton M.S."/>
            <person name="Williams K.H."/>
            <person name="Long P.E."/>
            <person name="Banfield J.F."/>
        </authorList>
    </citation>
    <scope>NUCLEOTIDE SEQUENCE [LARGE SCALE GENOMIC DNA]</scope>
</reference>
<proteinExistence type="inferred from homology"/>
<feature type="binding site" evidence="5">
    <location>
        <position position="182"/>
    </location>
    <ligand>
        <name>ATP</name>
        <dbReference type="ChEBI" id="CHEBI:30616"/>
    </ligand>
</feature>
<feature type="binding site" evidence="5">
    <location>
        <position position="46"/>
    </location>
    <ligand>
        <name>AMP</name>
        <dbReference type="ChEBI" id="CHEBI:456215"/>
    </ligand>
</feature>
<evidence type="ECO:0000256" key="5">
    <source>
        <dbReference type="HAMAP-Rule" id="MF_00235"/>
    </source>
</evidence>
<dbReference type="Pfam" id="PF00406">
    <property type="entry name" value="ADK"/>
    <property type="match status" value="1"/>
</dbReference>
<dbReference type="GO" id="GO:0004017">
    <property type="term" value="F:AMP kinase activity"/>
    <property type="evidence" value="ECO:0007669"/>
    <property type="project" value="UniProtKB-UniRule"/>
</dbReference>
<gene>
    <name evidence="5" type="primary">adk</name>
    <name evidence="8" type="ORF">ACD_80C00167G0031</name>
</gene>
<protein>
    <recommendedName>
        <fullName evidence="5 7">Adenylate kinase</fullName>
        <shortName evidence="5">AK</shortName>
        <ecNumber evidence="5 7">2.7.4.3</ecNumber>
    </recommendedName>
    <alternativeName>
        <fullName evidence="5">ATP-AMP transphosphorylase</fullName>
    </alternativeName>
    <alternativeName>
        <fullName evidence="5">ATP:AMP phosphotransferase</fullName>
    </alternativeName>
    <alternativeName>
        <fullName evidence="5">Adenylate monophosphate kinase</fullName>
    </alternativeName>
</protein>
<dbReference type="PROSITE" id="PS00113">
    <property type="entry name" value="ADENYLATE_KINASE"/>
    <property type="match status" value="1"/>
</dbReference>
<accession>K1XWF0</accession>
<comment type="domain">
    <text evidence="5">Consists of three domains, a large central CORE domain and two small peripheral domains, NMPbind and LID, which undergo movements during catalysis. The LID domain closes over the site of phosphoryl transfer upon ATP binding. Assembling and dissambling the active center during each catalytic cycle provides an effective means to prevent ATP hydrolysis.</text>
</comment>
<evidence type="ECO:0000256" key="1">
    <source>
        <dbReference type="ARBA" id="ARBA00022679"/>
    </source>
</evidence>
<comment type="caution">
    <text evidence="8">The sequence shown here is derived from an EMBL/GenBank/DDBJ whole genome shotgun (WGS) entry which is preliminary data.</text>
</comment>
<dbReference type="PRINTS" id="PR00094">
    <property type="entry name" value="ADENYLTKNASE"/>
</dbReference>
<comment type="caution">
    <text evidence="5">Lacks conserved residue(s) required for the propagation of feature annotation.</text>
</comment>